<dbReference type="FunFam" id="3.60.10.10:FF:000114">
    <property type="entry name" value="Sphingomyelin phosphodiesterase 5"/>
    <property type="match status" value="1"/>
</dbReference>
<keyword evidence="5" id="KW-0378">Hydrolase</keyword>
<evidence type="ECO:0000256" key="9">
    <source>
        <dbReference type="SAM" id="Phobius"/>
    </source>
</evidence>
<dbReference type="InterPro" id="IPR017766">
    <property type="entry name" value="Sphingomyelinase/PLipase_C"/>
</dbReference>
<comment type="catalytic activity">
    <reaction evidence="8">
        <text>N-(hexadecanoyl)-sphing-4-enine-1-phosphocholine + H2O = N-hexadecanoylsphing-4-enine + phosphocholine + H(+)</text>
        <dbReference type="Rhea" id="RHEA:45644"/>
        <dbReference type="ChEBI" id="CHEBI:15377"/>
        <dbReference type="ChEBI" id="CHEBI:15378"/>
        <dbReference type="ChEBI" id="CHEBI:72959"/>
        <dbReference type="ChEBI" id="CHEBI:78646"/>
        <dbReference type="ChEBI" id="CHEBI:295975"/>
    </reaction>
    <physiologicalReaction direction="left-to-right" evidence="8">
        <dbReference type="Rhea" id="RHEA:45645"/>
    </physiologicalReaction>
</comment>
<gene>
    <name evidence="11" type="ORF">EOD39_6937</name>
</gene>
<evidence type="ECO:0000256" key="4">
    <source>
        <dbReference type="ARBA" id="ARBA00012369"/>
    </source>
</evidence>
<evidence type="ECO:0000256" key="6">
    <source>
        <dbReference type="ARBA" id="ARBA00022919"/>
    </source>
</evidence>
<evidence type="ECO:0000256" key="1">
    <source>
        <dbReference type="ARBA" id="ARBA00004760"/>
    </source>
</evidence>
<reference evidence="11 12" key="1">
    <citation type="submission" date="2019-01" db="EMBL/GenBank/DDBJ databases">
        <title>Draft Genome and Complete Hox-Cluster Characterization of the Sterlet Sturgeon (Acipenser ruthenus).</title>
        <authorList>
            <person name="Wei Q."/>
        </authorList>
    </citation>
    <scope>NUCLEOTIDE SEQUENCE [LARGE SCALE GENOMIC DNA]</scope>
    <source>
        <strain evidence="11">WHYD16114868_AA</strain>
        <tissue evidence="11">Blood</tissue>
    </source>
</reference>
<dbReference type="EC" id="3.1.4.12" evidence="4"/>
<dbReference type="GO" id="GO:0005737">
    <property type="term" value="C:cytoplasm"/>
    <property type="evidence" value="ECO:0007669"/>
    <property type="project" value="TreeGrafter"/>
</dbReference>
<evidence type="ECO:0000256" key="7">
    <source>
        <dbReference type="ARBA" id="ARBA00047268"/>
    </source>
</evidence>
<comment type="pathway">
    <text evidence="1">Lipid metabolism; sphingolipid metabolism.</text>
</comment>
<dbReference type="Proteomes" id="UP000289886">
    <property type="component" value="Unassembled WGS sequence"/>
</dbReference>
<proteinExistence type="inferred from homology"/>
<dbReference type="AlphaFoldDB" id="A0A444U8D9"/>
<dbReference type="GO" id="GO:0016020">
    <property type="term" value="C:membrane"/>
    <property type="evidence" value="ECO:0007669"/>
    <property type="project" value="GOC"/>
</dbReference>
<dbReference type="Pfam" id="PF03372">
    <property type="entry name" value="Exo_endo_phos"/>
    <property type="match status" value="1"/>
</dbReference>
<comment type="similarity">
    <text evidence="3">Belongs to the neutral sphingomyelinase family.</text>
</comment>
<dbReference type="GO" id="GO:0005576">
    <property type="term" value="C:extracellular region"/>
    <property type="evidence" value="ECO:0007669"/>
    <property type="project" value="InterPro"/>
</dbReference>
<dbReference type="InterPro" id="IPR005135">
    <property type="entry name" value="Endo/exonuclease/phosphatase"/>
</dbReference>
<evidence type="ECO:0000256" key="2">
    <source>
        <dbReference type="ARBA" id="ARBA00004991"/>
    </source>
</evidence>
<organism evidence="11 12">
    <name type="scientific">Acipenser ruthenus</name>
    <name type="common">Sterlet sturgeon</name>
    <dbReference type="NCBI Taxonomy" id="7906"/>
    <lineage>
        <taxon>Eukaryota</taxon>
        <taxon>Metazoa</taxon>
        <taxon>Chordata</taxon>
        <taxon>Craniata</taxon>
        <taxon>Vertebrata</taxon>
        <taxon>Euteleostomi</taxon>
        <taxon>Actinopterygii</taxon>
        <taxon>Chondrostei</taxon>
        <taxon>Acipenseriformes</taxon>
        <taxon>Acipenseridae</taxon>
        <taxon>Acipenser</taxon>
    </lineage>
</organism>
<keyword evidence="9" id="KW-0812">Transmembrane</keyword>
<dbReference type="InterPro" id="IPR036691">
    <property type="entry name" value="Endo/exonu/phosph_ase_sf"/>
</dbReference>
<feature type="domain" description="Endonuclease/exonuclease/phosphatase" evidence="10">
    <location>
        <begin position="286"/>
        <end position="541"/>
    </location>
</feature>
<keyword evidence="9" id="KW-1133">Transmembrane helix</keyword>
<feature type="transmembrane region" description="Helical" evidence="9">
    <location>
        <begin position="60"/>
        <end position="86"/>
    </location>
</feature>
<dbReference type="InterPro" id="IPR038772">
    <property type="entry name" value="Sph/SMPD2-like"/>
</dbReference>
<dbReference type="UniPathway" id="UPA00222"/>
<evidence type="ECO:0000313" key="12">
    <source>
        <dbReference type="Proteomes" id="UP000289886"/>
    </source>
</evidence>
<comment type="pathway">
    <text evidence="2">Sphingolipid metabolism.</text>
</comment>
<dbReference type="GO" id="GO:0004767">
    <property type="term" value="F:sphingomyelin phosphodiesterase activity"/>
    <property type="evidence" value="ECO:0007669"/>
    <property type="project" value="UniProtKB-EC"/>
</dbReference>
<dbReference type="PANTHER" id="PTHR16320">
    <property type="entry name" value="SPHINGOMYELINASE FAMILY MEMBER"/>
    <property type="match status" value="1"/>
</dbReference>
<keyword evidence="9" id="KW-0472">Membrane</keyword>
<sequence>MALRESPFANGFIAGLHSLSWWLIFPCFWFMDRMIAVCLTTTLEKKQRREEECYLGPLRVFFGLLIFLALFVLTAPVALIGFLMWVPLQATRRPFIYSQRTTTNPEEGAVKNLAEGREGFGFVTANLCLLPDSLARFNNLGHSQARANLIGKTIVQSVNRPQNCVVSPSSDTMSHCSRDNLLASSLYYGSIDSQPPSRPCLGFDSSLPLEEVVCESGGGEVGSNTNAANIIVGTEQNAGESDIAPDAAEVTKGNNFNQNSDRCKAGWKSQKLGDVPWEISPLFPANIDFVCLQEVFDKRAAQKLKDILSPTFSHVLYDVGIYAFHGCCSSFKFFNSGLFFASRYPVLDASFHCYPNGRGEDALAAKGLLSVKVQVGRNSQKNIVGYFNCTHLHAPEADGEIRNAQLTLVSKWISDFQALAKRDDEIVVFDILCGDFNFDNCSPYDSHEQKHKIFDDYRDPCRVGPGQEEPWVTGTLLEQPTMYDEEVLTPESLQRSLENEAVRRRFIAPPVGLDGGSCDYPEPGAPWVGRRIDYMLYREATLSQLCKTEIEEFTFITRLAGLTDHIPVGMRLCVSVNTEDL</sequence>
<dbReference type="GO" id="GO:0006684">
    <property type="term" value="P:sphingomyelin metabolic process"/>
    <property type="evidence" value="ECO:0007669"/>
    <property type="project" value="TreeGrafter"/>
</dbReference>
<evidence type="ECO:0000259" key="10">
    <source>
        <dbReference type="Pfam" id="PF03372"/>
    </source>
</evidence>
<dbReference type="CDD" id="cd09078">
    <property type="entry name" value="nSMase"/>
    <property type="match status" value="1"/>
</dbReference>
<name>A0A444U8D9_ACIRT</name>
<protein>
    <recommendedName>
        <fullName evidence="4">sphingomyelin phosphodiesterase</fullName>
        <ecNumber evidence="4">3.1.4.12</ecNumber>
    </recommendedName>
</protein>
<comment type="caution">
    <text evidence="11">The sequence shown here is derived from an EMBL/GenBank/DDBJ whole genome shotgun (WGS) entry which is preliminary data.</text>
</comment>
<evidence type="ECO:0000256" key="3">
    <source>
        <dbReference type="ARBA" id="ARBA00006335"/>
    </source>
</evidence>
<evidence type="ECO:0000256" key="5">
    <source>
        <dbReference type="ARBA" id="ARBA00022801"/>
    </source>
</evidence>
<comment type="catalytic activity">
    <reaction evidence="7">
        <text>a sphingomyelin + H2O = phosphocholine + an N-acylsphing-4-enine + H(+)</text>
        <dbReference type="Rhea" id="RHEA:19253"/>
        <dbReference type="ChEBI" id="CHEBI:15377"/>
        <dbReference type="ChEBI" id="CHEBI:15378"/>
        <dbReference type="ChEBI" id="CHEBI:17636"/>
        <dbReference type="ChEBI" id="CHEBI:52639"/>
        <dbReference type="ChEBI" id="CHEBI:295975"/>
        <dbReference type="EC" id="3.1.4.12"/>
    </reaction>
    <physiologicalReaction direction="left-to-right" evidence="7">
        <dbReference type="Rhea" id="RHEA:19254"/>
    </physiologicalReaction>
</comment>
<keyword evidence="6" id="KW-0443">Lipid metabolism</keyword>
<dbReference type="Gene3D" id="3.60.10.10">
    <property type="entry name" value="Endonuclease/exonuclease/phosphatase"/>
    <property type="match status" value="1"/>
</dbReference>
<dbReference type="EMBL" id="SCEB01215076">
    <property type="protein sequence ID" value="RXM31473.1"/>
    <property type="molecule type" value="Genomic_DNA"/>
</dbReference>
<feature type="transmembrane region" description="Helical" evidence="9">
    <location>
        <begin position="20"/>
        <end position="39"/>
    </location>
</feature>
<keyword evidence="12" id="KW-1185">Reference proteome</keyword>
<accession>A0A444U8D9</accession>
<keyword evidence="6" id="KW-0746">Sphingolipid metabolism</keyword>
<evidence type="ECO:0000313" key="11">
    <source>
        <dbReference type="EMBL" id="RXM31473.1"/>
    </source>
</evidence>
<dbReference type="SUPFAM" id="SSF56219">
    <property type="entry name" value="DNase I-like"/>
    <property type="match status" value="1"/>
</dbReference>
<evidence type="ECO:0000256" key="8">
    <source>
        <dbReference type="ARBA" id="ARBA00049371"/>
    </source>
</evidence>
<dbReference type="PANTHER" id="PTHR16320:SF9">
    <property type="entry name" value="SPHINGOMYELIN PHOSPHODIESTERASE 5"/>
    <property type="match status" value="1"/>
</dbReference>